<proteinExistence type="predicted"/>
<protein>
    <submittedName>
        <fullName evidence="2">Uncharacterized protein</fullName>
    </submittedName>
</protein>
<evidence type="ECO:0000313" key="2">
    <source>
        <dbReference type="EMBL" id="KAH3728709.1"/>
    </source>
</evidence>
<organism evidence="2 3">
    <name type="scientific">Dreissena polymorpha</name>
    <name type="common">Zebra mussel</name>
    <name type="synonym">Mytilus polymorpha</name>
    <dbReference type="NCBI Taxonomy" id="45954"/>
    <lineage>
        <taxon>Eukaryota</taxon>
        <taxon>Metazoa</taxon>
        <taxon>Spiralia</taxon>
        <taxon>Lophotrochozoa</taxon>
        <taxon>Mollusca</taxon>
        <taxon>Bivalvia</taxon>
        <taxon>Autobranchia</taxon>
        <taxon>Heteroconchia</taxon>
        <taxon>Euheterodonta</taxon>
        <taxon>Imparidentia</taxon>
        <taxon>Neoheterodontei</taxon>
        <taxon>Myida</taxon>
        <taxon>Dreissenoidea</taxon>
        <taxon>Dreissenidae</taxon>
        <taxon>Dreissena</taxon>
    </lineage>
</organism>
<keyword evidence="3" id="KW-1185">Reference proteome</keyword>
<accession>A0A9D4HRH0</accession>
<dbReference type="AlphaFoldDB" id="A0A9D4HRH0"/>
<dbReference type="EMBL" id="JAIWYP010000012">
    <property type="protein sequence ID" value="KAH3728709.1"/>
    <property type="molecule type" value="Genomic_DNA"/>
</dbReference>
<feature type="compositionally biased region" description="Basic and acidic residues" evidence="1">
    <location>
        <begin position="78"/>
        <end position="97"/>
    </location>
</feature>
<feature type="region of interest" description="Disordered" evidence="1">
    <location>
        <begin position="1"/>
        <end position="97"/>
    </location>
</feature>
<sequence>MAQQIQLSPSPSSRTSSSLLRLLSSPGCSGSPNPLFIVESSPARTGPEVPSVEGRVRRESKTTSGKTYGTDSGFLLREGTHEHRRGGFEEGPRGGGT</sequence>
<name>A0A9D4HRH0_DREPO</name>
<dbReference type="Proteomes" id="UP000828390">
    <property type="component" value="Unassembled WGS sequence"/>
</dbReference>
<reference evidence="2" key="1">
    <citation type="journal article" date="2019" name="bioRxiv">
        <title>The Genome of the Zebra Mussel, Dreissena polymorpha: A Resource for Invasive Species Research.</title>
        <authorList>
            <person name="McCartney M.A."/>
            <person name="Auch B."/>
            <person name="Kono T."/>
            <person name="Mallez S."/>
            <person name="Zhang Y."/>
            <person name="Obille A."/>
            <person name="Becker A."/>
            <person name="Abrahante J.E."/>
            <person name="Garbe J."/>
            <person name="Badalamenti J.P."/>
            <person name="Herman A."/>
            <person name="Mangelson H."/>
            <person name="Liachko I."/>
            <person name="Sullivan S."/>
            <person name="Sone E.D."/>
            <person name="Koren S."/>
            <person name="Silverstein K.A.T."/>
            <person name="Beckman K.B."/>
            <person name="Gohl D.M."/>
        </authorList>
    </citation>
    <scope>NUCLEOTIDE SEQUENCE</scope>
    <source>
        <strain evidence="2">Duluth1</strain>
        <tissue evidence="2">Whole animal</tissue>
    </source>
</reference>
<evidence type="ECO:0000256" key="1">
    <source>
        <dbReference type="SAM" id="MobiDB-lite"/>
    </source>
</evidence>
<evidence type="ECO:0000313" key="3">
    <source>
        <dbReference type="Proteomes" id="UP000828390"/>
    </source>
</evidence>
<feature type="compositionally biased region" description="Low complexity" evidence="1">
    <location>
        <begin position="7"/>
        <end position="35"/>
    </location>
</feature>
<gene>
    <name evidence="2" type="ORF">DPMN_054669</name>
</gene>
<reference evidence="2" key="2">
    <citation type="submission" date="2020-11" db="EMBL/GenBank/DDBJ databases">
        <authorList>
            <person name="McCartney M.A."/>
            <person name="Auch B."/>
            <person name="Kono T."/>
            <person name="Mallez S."/>
            <person name="Becker A."/>
            <person name="Gohl D.M."/>
            <person name="Silverstein K.A.T."/>
            <person name="Koren S."/>
            <person name="Bechman K.B."/>
            <person name="Herman A."/>
            <person name="Abrahante J.E."/>
            <person name="Garbe J."/>
        </authorList>
    </citation>
    <scope>NUCLEOTIDE SEQUENCE</scope>
    <source>
        <strain evidence="2">Duluth1</strain>
        <tissue evidence="2">Whole animal</tissue>
    </source>
</reference>
<comment type="caution">
    <text evidence="2">The sequence shown here is derived from an EMBL/GenBank/DDBJ whole genome shotgun (WGS) entry which is preliminary data.</text>
</comment>